<reference evidence="4 5" key="1">
    <citation type="submission" date="2024-01" db="EMBL/GenBank/DDBJ databases">
        <title>Genome assemblies of Stephania.</title>
        <authorList>
            <person name="Yang L."/>
        </authorList>
    </citation>
    <scope>NUCLEOTIDE SEQUENCE [LARGE SCALE GENOMIC DNA]</scope>
    <source>
        <strain evidence="4">YNDBR</strain>
        <tissue evidence="4">Leaf</tissue>
    </source>
</reference>
<accession>A0AAP0L3L6</accession>
<sequence>MQIKGDLMLQIEELSIEVIKPSTPTPAHLKTHKFSLLDQYYGHGYLSVPLFYSSPTNTSASQIIANLKTSLAKSLTLFYPLAGRIKDDYHVECNDEGVKFVHAQVRHCSLSQALTPAGDHLSQLFPKQHTSGEELLGIQVSFFECGGIAIGAYLSHKIMDAHSVCTFMLRWAKIASCGVDNFANSPSVLRPRFHSAYVFPPTKATPLASEQIEVTTERVVFKVFRIEGSKIAALKARAKSCTDDKYPSKMMAVTAFLWTIFGAIDKQRRCRLAVAASLRRRLRTDQSSLETVLPIMHKNTMGNGAVILLTPPMVAASDFAALPDLVKVVEDTVRGVDRRDDGGEISKMMESFFEAVVESNDEGELGVYEVSSWLRLPFYEADFGWGRPVWFVALIEAFKNVITYFETRCGEGVEVLVWMTEEDMARFESVPELLEFVAPVLSVA</sequence>
<dbReference type="PANTHER" id="PTHR31623">
    <property type="entry name" value="F21J9.9"/>
    <property type="match status" value="1"/>
</dbReference>
<dbReference type="Proteomes" id="UP001420932">
    <property type="component" value="Unassembled WGS sequence"/>
</dbReference>
<comment type="similarity">
    <text evidence="1">Belongs to the plant acyltransferase family.</text>
</comment>
<dbReference type="PANTHER" id="PTHR31623:SF17">
    <property type="entry name" value="F21J9.9"/>
    <property type="match status" value="1"/>
</dbReference>
<dbReference type="GO" id="GO:0016746">
    <property type="term" value="F:acyltransferase activity"/>
    <property type="evidence" value="ECO:0007669"/>
    <property type="project" value="UniProtKB-KW"/>
</dbReference>
<evidence type="ECO:0000256" key="1">
    <source>
        <dbReference type="ARBA" id="ARBA00009861"/>
    </source>
</evidence>
<dbReference type="Pfam" id="PF02458">
    <property type="entry name" value="Transferase"/>
    <property type="match status" value="1"/>
</dbReference>
<keyword evidence="3" id="KW-0012">Acyltransferase</keyword>
<evidence type="ECO:0000313" key="5">
    <source>
        <dbReference type="Proteomes" id="UP001420932"/>
    </source>
</evidence>
<evidence type="ECO:0000313" key="4">
    <source>
        <dbReference type="EMBL" id="KAK9163872.1"/>
    </source>
</evidence>
<keyword evidence="2" id="KW-0808">Transferase</keyword>
<dbReference type="AlphaFoldDB" id="A0AAP0L3L6"/>
<dbReference type="EMBL" id="JBBNAF010000002">
    <property type="protein sequence ID" value="KAK9163872.1"/>
    <property type="molecule type" value="Genomic_DNA"/>
</dbReference>
<organism evidence="4 5">
    <name type="scientific">Stephania yunnanensis</name>
    <dbReference type="NCBI Taxonomy" id="152371"/>
    <lineage>
        <taxon>Eukaryota</taxon>
        <taxon>Viridiplantae</taxon>
        <taxon>Streptophyta</taxon>
        <taxon>Embryophyta</taxon>
        <taxon>Tracheophyta</taxon>
        <taxon>Spermatophyta</taxon>
        <taxon>Magnoliopsida</taxon>
        <taxon>Ranunculales</taxon>
        <taxon>Menispermaceae</taxon>
        <taxon>Menispermoideae</taxon>
        <taxon>Cissampelideae</taxon>
        <taxon>Stephania</taxon>
    </lineage>
</organism>
<protein>
    <submittedName>
        <fullName evidence="4">Uncharacterized protein</fullName>
    </submittedName>
</protein>
<proteinExistence type="inferred from homology"/>
<dbReference type="InterPro" id="IPR023213">
    <property type="entry name" value="CAT-like_dom_sf"/>
</dbReference>
<dbReference type="Gene3D" id="3.30.559.10">
    <property type="entry name" value="Chloramphenicol acetyltransferase-like domain"/>
    <property type="match status" value="2"/>
</dbReference>
<evidence type="ECO:0000256" key="3">
    <source>
        <dbReference type="ARBA" id="ARBA00023315"/>
    </source>
</evidence>
<comment type="caution">
    <text evidence="4">The sequence shown here is derived from an EMBL/GenBank/DDBJ whole genome shotgun (WGS) entry which is preliminary data.</text>
</comment>
<gene>
    <name evidence="4" type="ORF">Syun_004774</name>
</gene>
<keyword evidence="5" id="KW-1185">Reference proteome</keyword>
<evidence type="ECO:0000256" key="2">
    <source>
        <dbReference type="ARBA" id="ARBA00022679"/>
    </source>
</evidence>
<name>A0AAP0L3L6_9MAGN</name>